<dbReference type="SUPFAM" id="SSF53850">
    <property type="entry name" value="Periplasmic binding protein-like II"/>
    <property type="match status" value="1"/>
</dbReference>
<reference evidence="17 18" key="1">
    <citation type="submission" date="2020-08" db="EMBL/GenBank/DDBJ databases">
        <title>Genomic Encyclopedia of Type Strains, Phase IV (KMG-IV): sequencing the most valuable type-strain genomes for metagenomic binning, comparative biology and taxonomic classification.</title>
        <authorList>
            <person name="Goeker M."/>
        </authorList>
    </citation>
    <scope>NUCLEOTIDE SEQUENCE [LARGE SCALE GENOMIC DNA]</scope>
    <source>
        <strain evidence="17 18">DSM 21458</strain>
    </source>
</reference>
<dbReference type="GO" id="GO:0000105">
    <property type="term" value="P:L-histidine biosynthetic process"/>
    <property type="evidence" value="ECO:0007669"/>
    <property type="project" value="UniProtKB-UniRule"/>
</dbReference>
<comment type="function">
    <text evidence="14 15">Catalyzes the condensation of ATP and 5-phosphoribose 1-diphosphate to form N'-(5'-phosphoribosyl)-ATP (PR-ATP). Has a crucial role in the pathway because the rate of histidine biosynthesis seems to be controlled primarily by regulation of HisG enzymatic activity.</text>
</comment>
<comment type="domain">
    <text evidence="15">Lacks the C-terminal regulatory region which is replaced by HisZ.</text>
</comment>
<dbReference type="AlphaFoldDB" id="A0A841HX08"/>
<evidence type="ECO:0000256" key="5">
    <source>
        <dbReference type="ARBA" id="ARBA00011946"/>
    </source>
</evidence>
<keyword evidence="13 15" id="KW-0368">Histidine biosynthesis</keyword>
<dbReference type="InterPro" id="IPR024893">
    <property type="entry name" value="ATP_PRibTrfase_HisG_short"/>
</dbReference>
<sequence>MTTLPDLPLTLALPKGRVFERSVELLSQAGLPLSVPEKSRALRHRFGQIELLELRNSDVPTYVDLGVADAGVVGKDVLMEAGRDVYEPLDLKFARCRLALIRERGDRSPIVRVASKYPRVARDYLRSRGMSAEVIKLSGNIELATLTGLAEAVVDIVETGSTLRANNLEEVEVIAHSSARLIVNRSSLKLKRDLLRPLIHRLAELVAD</sequence>
<comment type="subcellular location">
    <subcellularLocation>
        <location evidence="2 15">Cytoplasm</location>
    </subcellularLocation>
</comment>
<evidence type="ECO:0000256" key="3">
    <source>
        <dbReference type="ARBA" id="ARBA00004667"/>
    </source>
</evidence>
<evidence type="ECO:0000256" key="2">
    <source>
        <dbReference type="ARBA" id="ARBA00004496"/>
    </source>
</evidence>
<keyword evidence="9 15" id="KW-0328">Glycosyltransferase</keyword>
<dbReference type="FunFam" id="3.40.190.10:FF:000008">
    <property type="entry name" value="ATP phosphoribosyltransferase"/>
    <property type="match status" value="1"/>
</dbReference>
<dbReference type="EC" id="2.4.2.17" evidence="5 15"/>
<dbReference type="GO" id="GO:0005524">
    <property type="term" value="F:ATP binding"/>
    <property type="evidence" value="ECO:0007669"/>
    <property type="project" value="UniProtKB-KW"/>
</dbReference>
<dbReference type="PANTHER" id="PTHR21403">
    <property type="entry name" value="ATP PHOSPHORIBOSYLTRANSFERASE ATP-PRTASE"/>
    <property type="match status" value="1"/>
</dbReference>
<comment type="pathway">
    <text evidence="3 15">Amino-acid biosynthesis; L-histidine biosynthesis; L-histidine from 5-phospho-alpha-D-ribose 1-diphosphate: step 1/9.</text>
</comment>
<feature type="domain" description="ATP phosphoribosyltransferase catalytic" evidence="16">
    <location>
        <begin position="55"/>
        <end position="203"/>
    </location>
</feature>
<evidence type="ECO:0000313" key="17">
    <source>
        <dbReference type="EMBL" id="MBB6097456.1"/>
    </source>
</evidence>
<gene>
    <name evidence="15" type="primary">hisG</name>
    <name evidence="17" type="ORF">HNR42_000873</name>
</gene>
<dbReference type="EMBL" id="JACHHG010000003">
    <property type="protein sequence ID" value="MBB6097456.1"/>
    <property type="molecule type" value="Genomic_DNA"/>
</dbReference>
<evidence type="ECO:0000256" key="14">
    <source>
        <dbReference type="ARBA" id="ARBA00024861"/>
    </source>
</evidence>
<evidence type="ECO:0000313" key="18">
    <source>
        <dbReference type="Proteomes" id="UP000569951"/>
    </source>
</evidence>
<evidence type="ECO:0000256" key="13">
    <source>
        <dbReference type="ARBA" id="ARBA00023102"/>
    </source>
</evidence>
<evidence type="ECO:0000256" key="9">
    <source>
        <dbReference type="ARBA" id="ARBA00022676"/>
    </source>
</evidence>
<evidence type="ECO:0000256" key="1">
    <source>
        <dbReference type="ARBA" id="ARBA00000915"/>
    </source>
</evidence>
<dbReference type="InterPro" id="IPR013820">
    <property type="entry name" value="ATP_PRibTrfase_cat"/>
</dbReference>
<evidence type="ECO:0000256" key="4">
    <source>
        <dbReference type="ARBA" id="ARBA00009489"/>
    </source>
</evidence>
<dbReference type="CDD" id="cd13595">
    <property type="entry name" value="PBP2_HisGs"/>
    <property type="match status" value="1"/>
</dbReference>
<evidence type="ECO:0000256" key="11">
    <source>
        <dbReference type="ARBA" id="ARBA00022741"/>
    </source>
</evidence>
<dbReference type="PANTHER" id="PTHR21403:SF8">
    <property type="entry name" value="ATP PHOSPHORIBOSYLTRANSFERASE"/>
    <property type="match status" value="1"/>
</dbReference>
<dbReference type="Pfam" id="PF01634">
    <property type="entry name" value="HisG"/>
    <property type="match status" value="1"/>
</dbReference>
<dbReference type="InterPro" id="IPR001348">
    <property type="entry name" value="ATP_PRibTrfase_HisG"/>
</dbReference>
<comment type="similarity">
    <text evidence="4 15">Belongs to the ATP phosphoribosyltransferase family. Short subfamily.</text>
</comment>
<organism evidence="17 18">
    <name type="scientific">Deinobacterium chartae</name>
    <dbReference type="NCBI Taxonomy" id="521158"/>
    <lineage>
        <taxon>Bacteria</taxon>
        <taxon>Thermotogati</taxon>
        <taxon>Deinococcota</taxon>
        <taxon>Deinococci</taxon>
        <taxon>Deinococcales</taxon>
        <taxon>Deinococcaceae</taxon>
        <taxon>Deinobacterium</taxon>
    </lineage>
</organism>
<dbReference type="PROSITE" id="PS01316">
    <property type="entry name" value="ATP_P_PHORIBOSYLTR"/>
    <property type="match status" value="1"/>
</dbReference>
<keyword evidence="11 15" id="KW-0547">Nucleotide-binding</keyword>
<dbReference type="Proteomes" id="UP000569951">
    <property type="component" value="Unassembled WGS sequence"/>
</dbReference>
<keyword evidence="18" id="KW-1185">Reference proteome</keyword>
<evidence type="ECO:0000256" key="8">
    <source>
        <dbReference type="ARBA" id="ARBA00022605"/>
    </source>
</evidence>
<dbReference type="HAMAP" id="MF_01018">
    <property type="entry name" value="HisG_Short"/>
    <property type="match status" value="1"/>
</dbReference>
<evidence type="ECO:0000259" key="16">
    <source>
        <dbReference type="Pfam" id="PF01634"/>
    </source>
</evidence>
<name>A0A841HX08_9DEIO</name>
<keyword evidence="8 15" id="KW-0028">Amino-acid biosynthesis</keyword>
<keyword evidence="10 15" id="KW-0808">Transferase</keyword>
<comment type="catalytic activity">
    <reaction evidence="1 15">
        <text>1-(5-phospho-beta-D-ribosyl)-ATP + diphosphate = 5-phospho-alpha-D-ribose 1-diphosphate + ATP</text>
        <dbReference type="Rhea" id="RHEA:18473"/>
        <dbReference type="ChEBI" id="CHEBI:30616"/>
        <dbReference type="ChEBI" id="CHEBI:33019"/>
        <dbReference type="ChEBI" id="CHEBI:58017"/>
        <dbReference type="ChEBI" id="CHEBI:73183"/>
        <dbReference type="EC" id="2.4.2.17"/>
    </reaction>
</comment>
<protein>
    <recommendedName>
        <fullName evidence="6 15">ATP phosphoribosyltransferase</fullName>
        <shortName evidence="15">ATP-PRT</shortName>
        <shortName evidence="15">ATP-PRTase</shortName>
        <ecNumber evidence="5 15">2.4.2.17</ecNumber>
    </recommendedName>
</protein>
<proteinExistence type="inferred from homology"/>
<dbReference type="GO" id="GO:0003879">
    <property type="term" value="F:ATP phosphoribosyltransferase activity"/>
    <property type="evidence" value="ECO:0007669"/>
    <property type="project" value="UniProtKB-UniRule"/>
</dbReference>
<comment type="caution">
    <text evidence="17">The sequence shown here is derived from an EMBL/GenBank/DDBJ whole genome shotgun (WGS) entry which is preliminary data.</text>
</comment>
<dbReference type="NCBIfam" id="TIGR00070">
    <property type="entry name" value="hisG"/>
    <property type="match status" value="1"/>
</dbReference>
<evidence type="ECO:0000256" key="10">
    <source>
        <dbReference type="ARBA" id="ARBA00022679"/>
    </source>
</evidence>
<dbReference type="Gene3D" id="3.40.190.10">
    <property type="entry name" value="Periplasmic binding protein-like II"/>
    <property type="match status" value="2"/>
</dbReference>
<dbReference type="GO" id="GO:0005737">
    <property type="term" value="C:cytoplasm"/>
    <property type="evidence" value="ECO:0007669"/>
    <property type="project" value="UniProtKB-SubCell"/>
</dbReference>
<evidence type="ECO:0000256" key="12">
    <source>
        <dbReference type="ARBA" id="ARBA00022840"/>
    </source>
</evidence>
<dbReference type="RefSeq" id="WP_183984923.1">
    <property type="nucleotide sequence ID" value="NZ_JACHHG010000003.1"/>
</dbReference>
<dbReference type="UniPathway" id="UPA00031">
    <property type="reaction ID" value="UER00006"/>
</dbReference>
<evidence type="ECO:0000256" key="15">
    <source>
        <dbReference type="HAMAP-Rule" id="MF_01018"/>
    </source>
</evidence>
<accession>A0A841HX08</accession>
<evidence type="ECO:0000256" key="6">
    <source>
        <dbReference type="ARBA" id="ARBA00020998"/>
    </source>
</evidence>
<keyword evidence="7 15" id="KW-0963">Cytoplasm</keyword>
<evidence type="ECO:0000256" key="7">
    <source>
        <dbReference type="ARBA" id="ARBA00022490"/>
    </source>
</evidence>
<comment type="subunit">
    <text evidence="15">Heteromultimer composed of HisG and HisZ subunits.</text>
</comment>
<dbReference type="InterPro" id="IPR018198">
    <property type="entry name" value="ATP_PRibTrfase_CS"/>
</dbReference>
<keyword evidence="12 15" id="KW-0067">ATP-binding</keyword>